<evidence type="ECO:0008006" key="3">
    <source>
        <dbReference type="Google" id="ProtNLM"/>
    </source>
</evidence>
<accession>A0AAI8QAP0</accession>
<sequence>MSNIVARAGHRDITPRDRPVRLAGYPGRTNPCSDILDPIEVGAVLFEGPGRRILLLSFDLLQVGSELQDLIVSKLEKRGFVRDEIVLQASHTHSAPATDKACAPLGIPDERFVAELADAVDDLIGQLQGQEPVPVVFEISEGWLRHSINRRRYWPFPTIGRMHGFNLTSIAFSPNPKGPKNELATVLLVRDTRDDRPIAMVWHYTCHPTAVVPTDAISADFPGKVRERLRRRLGAIPCLFLTGFCGNIRPHIVPSPRPVALRERFQRLVRIVFFGNLFPSVSLEDWRRWSDSLASELDAIAQQSATRKFSPRELRIGSASVPLSKFFRGTAPPKPLCVQVIGFDDALEIVAISAEPSVEWEAAIGEAVPKPPECIRLYAGYLGSLCGYLPTKAQIPEGGYEVEGFQSLFGFAGQFDAGQIGPAVLSCVRRAFQAARIGLHRAE</sequence>
<keyword evidence="2" id="KW-1185">Reference proteome</keyword>
<dbReference type="RefSeq" id="WP_015684801.1">
    <property type="nucleotide sequence ID" value="NC_017082.1"/>
</dbReference>
<gene>
    <name evidence="1" type="ORF">S23_22590</name>
</gene>
<reference evidence="1 2" key="1">
    <citation type="journal article" date="2012" name="Microbes Environ.">
        <title>Complete genome sequence of Bradyrhizobium sp. S23321: insights into symbiosis evolution in soil oligotrophs.</title>
        <authorList>
            <person name="Okubo T."/>
            <person name="Tsukui T."/>
            <person name="Maita H."/>
            <person name="Okamoto S."/>
            <person name="Oshima K."/>
            <person name="Fujisawa T."/>
            <person name="Saito A."/>
            <person name="Futamata H."/>
            <person name="Hattori R."/>
            <person name="Shimomura Y."/>
            <person name="Haruta S."/>
            <person name="Morimoto S."/>
            <person name="Wang Y."/>
            <person name="Sakai Y."/>
            <person name="Hattori M."/>
            <person name="Aizawa S."/>
            <person name="Nagashima K.V.P."/>
            <person name="Masuda S."/>
            <person name="Hattori T."/>
            <person name="Yamashita A."/>
            <person name="Bao Z."/>
            <person name="Hayatsu M."/>
            <person name="Kajiya-Kanegae H."/>
            <person name="Yoshinaga I."/>
            <person name="Sakamoto K."/>
            <person name="Toyota K."/>
            <person name="Nakao M."/>
            <person name="Kohara M."/>
            <person name="Anda M."/>
            <person name="Niwa R."/>
            <person name="Jung-Hwan P."/>
            <person name="Sameshima-Saito R."/>
            <person name="Tokuda S."/>
            <person name="Yamamoto S."/>
            <person name="Yamamoto S."/>
            <person name="Yokoyama T."/>
            <person name="Akutsu T."/>
            <person name="Nakamura Y."/>
            <person name="Nakahira-Yanaka Y."/>
            <person name="Takada Hoshino Y."/>
            <person name="Hirakawa H."/>
            <person name="Mitsui H."/>
            <person name="Terasawa K."/>
            <person name="Itakura M."/>
            <person name="Sato S."/>
            <person name="Ikeda-Ohtsubo W."/>
            <person name="Sakakura N."/>
            <person name="Kaminuma E."/>
            <person name="Minamisawa K."/>
        </authorList>
    </citation>
    <scope>NUCLEOTIDE SEQUENCE [LARGE SCALE GENOMIC DNA]</scope>
    <source>
        <strain evidence="1 2">S23321</strain>
    </source>
</reference>
<dbReference type="Proteomes" id="UP000007886">
    <property type="component" value="Chromosome"/>
</dbReference>
<name>A0AAI8QAP0_9BRAD</name>
<dbReference type="AlphaFoldDB" id="A0AAI8QAP0"/>
<proteinExistence type="predicted"/>
<evidence type="ECO:0000313" key="1">
    <source>
        <dbReference type="EMBL" id="BAL75472.1"/>
    </source>
</evidence>
<protein>
    <recommendedName>
        <fullName evidence="3">Neutral/alkaline non-lysosomal ceramidase N-terminal domain-containing protein</fullName>
    </recommendedName>
</protein>
<evidence type="ECO:0000313" key="2">
    <source>
        <dbReference type="Proteomes" id="UP000007886"/>
    </source>
</evidence>
<dbReference type="KEGG" id="brs:S23_22590"/>
<dbReference type="EMBL" id="AP012279">
    <property type="protein sequence ID" value="BAL75472.1"/>
    <property type="molecule type" value="Genomic_DNA"/>
</dbReference>
<organism evidence="1 2">
    <name type="scientific">Bradyrhizobium cosmicum</name>
    <dbReference type="NCBI Taxonomy" id="1404864"/>
    <lineage>
        <taxon>Bacteria</taxon>
        <taxon>Pseudomonadati</taxon>
        <taxon>Pseudomonadota</taxon>
        <taxon>Alphaproteobacteria</taxon>
        <taxon>Hyphomicrobiales</taxon>
        <taxon>Nitrobacteraceae</taxon>
        <taxon>Bradyrhizobium</taxon>
    </lineage>
</organism>